<reference evidence="2 3" key="1">
    <citation type="submission" date="2016-10" db="EMBL/GenBank/DDBJ databases">
        <authorList>
            <person name="de Groot N.N."/>
        </authorList>
    </citation>
    <scope>NUCLEOTIDE SEQUENCE [LARGE SCALE GENOMIC DNA]</scope>
    <source>
        <strain evidence="2 3">CGMCC 1.10836</strain>
    </source>
</reference>
<evidence type="ECO:0000313" key="2">
    <source>
        <dbReference type="EMBL" id="SEN67588.1"/>
    </source>
</evidence>
<dbReference type="Proteomes" id="UP000183002">
    <property type="component" value="Unassembled WGS sequence"/>
</dbReference>
<dbReference type="AlphaFoldDB" id="A0A1H8IIM8"/>
<name>A0A1H8IIM8_9RHOB</name>
<organism evidence="2 3">
    <name type="scientific">Pseudorhodobacter antarcticus</name>
    <dbReference type="NCBI Taxonomy" id="1077947"/>
    <lineage>
        <taxon>Bacteria</taxon>
        <taxon>Pseudomonadati</taxon>
        <taxon>Pseudomonadota</taxon>
        <taxon>Alphaproteobacteria</taxon>
        <taxon>Rhodobacterales</taxon>
        <taxon>Paracoccaceae</taxon>
        <taxon>Pseudorhodobacter</taxon>
    </lineage>
</organism>
<gene>
    <name evidence="2" type="ORF">SAMN05216227_102035</name>
</gene>
<keyword evidence="1" id="KW-0175">Coiled coil</keyword>
<sequence>MADQPTTVTDKAAVAEVSGKFTNPLDIKFPFDDTGFTSMLRKEGARAVGRIGGDAVRLQVFLNTLRVLGEHAKVKIAAQVAQKAKDLERMEAENAKEAERHQAAQRVEIARLQATVAAAEARLLVIDVPAK</sequence>
<proteinExistence type="predicted"/>
<dbReference type="STRING" id="1077947.SAMN05216227_102035"/>
<dbReference type="EMBL" id="FOCO01000020">
    <property type="protein sequence ID" value="SEN67588.1"/>
    <property type="molecule type" value="Genomic_DNA"/>
</dbReference>
<protein>
    <submittedName>
        <fullName evidence="2">Uncharacterized protein</fullName>
    </submittedName>
</protein>
<feature type="coiled-coil region" evidence="1">
    <location>
        <begin position="73"/>
        <end position="122"/>
    </location>
</feature>
<evidence type="ECO:0000313" key="3">
    <source>
        <dbReference type="Proteomes" id="UP000183002"/>
    </source>
</evidence>
<dbReference type="RefSeq" id="WP_050519943.1">
    <property type="nucleotide sequence ID" value="NZ_FOCO01000020.1"/>
</dbReference>
<evidence type="ECO:0000256" key="1">
    <source>
        <dbReference type="SAM" id="Coils"/>
    </source>
</evidence>
<keyword evidence="3" id="KW-1185">Reference proteome</keyword>
<accession>A0A1H8IIM8</accession>